<dbReference type="STRING" id="1292034.OR37_04068"/>
<feature type="transmembrane region" description="Helical" evidence="1">
    <location>
        <begin position="77"/>
        <end position="97"/>
    </location>
</feature>
<keyword evidence="3" id="KW-1185">Reference proteome</keyword>
<organism evidence="2 3">
    <name type="scientific">Caulobacter vibrioides OR37</name>
    <dbReference type="NCBI Taxonomy" id="1292034"/>
    <lineage>
        <taxon>Bacteria</taxon>
        <taxon>Pseudomonadati</taxon>
        <taxon>Pseudomonadota</taxon>
        <taxon>Alphaproteobacteria</taxon>
        <taxon>Caulobacterales</taxon>
        <taxon>Caulobacteraceae</taxon>
        <taxon>Caulobacter</taxon>
    </lineage>
</organism>
<comment type="caution">
    <text evidence="2">The sequence shown here is derived from an EMBL/GenBank/DDBJ whole genome shotgun (WGS) entry which is preliminary data.</text>
</comment>
<accession>R0CNS5</accession>
<dbReference type="AlphaFoldDB" id="R0CNS5"/>
<evidence type="ECO:0000256" key="1">
    <source>
        <dbReference type="SAM" id="Phobius"/>
    </source>
</evidence>
<keyword evidence="1" id="KW-1133">Transmembrane helix</keyword>
<reference evidence="2 3" key="1">
    <citation type="journal article" date="2013" name="Genome Announc.">
        <title>Draft Genome Sequence for Caulobacter sp. Strain OR37, a Bacterium Tolerant to Heavy Metals.</title>
        <authorList>
            <person name="Utturkar S.M."/>
            <person name="Bollmann A."/>
            <person name="Brzoska R.M."/>
            <person name="Klingeman D.M."/>
            <person name="Epstein S.E."/>
            <person name="Palumbo A.V."/>
            <person name="Brown S.D."/>
        </authorList>
    </citation>
    <scope>NUCLEOTIDE SEQUENCE [LARGE SCALE GENOMIC DNA]</scope>
    <source>
        <strain evidence="2 3">OR37</strain>
    </source>
</reference>
<dbReference type="EMBL" id="APMP01000046">
    <property type="protein sequence ID" value="ENZ78115.1"/>
    <property type="molecule type" value="Genomic_DNA"/>
</dbReference>
<keyword evidence="1" id="KW-0472">Membrane</keyword>
<protein>
    <submittedName>
        <fullName evidence="2">Uncharacterized protein</fullName>
    </submittedName>
</protein>
<dbReference type="RefSeq" id="WP_004624765.1">
    <property type="nucleotide sequence ID" value="NZ_APMP01000046.1"/>
</dbReference>
<proteinExistence type="predicted"/>
<sequence precursor="true">MALIKILVVIAAFGSALVQYALKLTIEREARYLRDTGKRQDDRRLDLPEVSLRPAPSLNLLWGSTAGLPSSLRTNVGFYRIITAVMLASGVAALVLFSHR</sequence>
<evidence type="ECO:0000313" key="2">
    <source>
        <dbReference type="EMBL" id="ENZ78115.1"/>
    </source>
</evidence>
<name>R0CNS5_CAUVI</name>
<evidence type="ECO:0000313" key="3">
    <source>
        <dbReference type="Proteomes" id="UP000013063"/>
    </source>
</evidence>
<dbReference type="Proteomes" id="UP000013063">
    <property type="component" value="Unassembled WGS sequence"/>
</dbReference>
<gene>
    <name evidence="2" type="ORF">OR37_04068</name>
</gene>
<dbReference type="PATRIC" id="fig|1292034.3.peg.4031"/>
<keyword evidence="1" id="KW-0812">Transmembrane</keyword>